<evidence type="ECO:0000313" key="9">
    <source>
        <dbReference type="EMBL" id="AWF96110.1"/>
    </source>
</evidence>
<dbReference type="InterPro" id="IPR050696">
    <property type="entry name" value="FtsA/MreB"/>
</dbReference>
<feature type="region of interest" description="Disordered" evidence="7">
    <location>
        <begin position="410"/>
        <end position="456"/>
    </location>
</feature>
<dbReference type="PANTHER" id="PTHR32432">
    <property type="entry name" value="CELL DIVISION PROTEIN FTSA-RELATED"/>
    <property type="match status" value="1"/>
</dbReference>
<keyword evidence="1 5" id="KW-1003">Cell membrane</keyword>
<keyword evidence="4 5" id="KW-0131">Cell cycle</keyword>
<dbReference type="NCBIfam" id="TIGR01174">
    <property type="entry name" value="ftsA"/>
    <property type="match status" value="1"/>
</dbReference>
<dbReference type="GO" id="GO:0032153">
    <property type="term" value="C:cell division site"/>
    <property type="evidence" value="ECO:0007669"/>
    <property type="project" value="UniProtKB-UniRule"/>
</dbReference>
<evidence type="ECO:0000256" key="7">
    <source>
        <dbReference type="SAM" id="MobiDB-lite"/>
    </source>
</evidence>
<dbReference type="Proteomes" id="UP000244870">
    <property type="component" value="Chromosome"/>
</dbReference>
<gene>
    <name evidence="5" type="primary">ftsA</name>
    <name evidence="9" type="ORF">B6254_1728</name>
</gene>
<dbReference type="PANTHER" id="PTHR32432:SF4">
    <property type="entry name" value="CELL DIVISION PROTEIN FTSA"/>
    <property type="match status" value="1"/>
</dbReference>
<dbReference type="InterPro" id="IPR003494">
    <property type="entry name" value="SHS2_FtsA"/>
</dbReference>
<evidence type="ECO:0000256" key="6">
    <source>
        <dbReference type="PIRNR" id="PIRNR003101"/>
    </source>
</evidence>
<dbReference type="Gene3D" id="3.30.420.40">
    <property type="match status" value="2"/>
</dbReference>
<dbReference type="HAMAP" id="MF_02033">
    <property type="entry name" value="FtsA"/>
    <property type="match status" value="1"/>
</dbReference>
<dbReference type="Pfam" id="PF14450">
    <property type="entry name" value="FtsA"/>
    <property type="match status" value="1"/>
</dbReference>
<evidence type="ECO:0000259" key="8">
    <source>
        <dbReference type="SMART" id="SM00842"/>
    </source>
</evidence>
<dbReference type="AlphaFoldDB" id="A0A2S1KT01"/>
<reference evidence="9 10" key="1">
    <citation type="submission" date="2017-04" db="EMBL/GenBank/DDBJ databases">
        <title>Weissella cibaria strain m2 complete genome.</title>
        <authorList>
            <person name="Pan Q."/>
            <person name="Tan M."/>
            <person name="Yao F."/>
            <person name="Su S."/>
        </authorList>
    </citation>
    <scope>NUCLEOTIDE SEQUENCE [LARGE SCALE GENOMIC DNA]</scope>
    <source>
        <strain evidence="9 10">M2</strain>
    </source>
</reference>
<keyword evidence="3 5" id="KW-0472">Membrane</keyword>
<comment type="subcellular location">
    <subcellularLocation>
        <location evidence="5">Cell membrane</location>
        <topology evidence="5">Peripheral membrane protein</topology>
        <orientation evidence="5">Cytoplasmic side</orientation>
    </subcellularLocation>
    <text evidence="5">Localizes to the Z ring in an FtsZ-dependent manner. Targeted to the membrane through a conserved C-terminal amphipathic helix.</text>
</comment>
<evidence type="ECO:0000256" key="5">
    <source>
        <dbReference type="HAMAP-Rule" id="MF_02033"/>
    </source>
</evidence>
<evidence type="ECO:0000256" key="2">
    <source>
        <dbReference type="ARBA" id="ARBA00022618"/>
    </source>
</evidence>
<feature type="domain" description="SHS2" evidence="8">
    <location>
        <begin position="15"/>
        <end position="201"/>
    </location>
</feature>
<dbReference type="InterPro" id="IPR043129">
    <property type="entry name" value="ATPase_NBD"/>
</dbReference>
<protein>
    <recommendedName>
        <fullName evidence="5 6">Cell division protein FtsA</fullName>
    </recommendedName>
</protein>
<dbReference type="Pfam" id="PF02491">
    <property type="entry name" value="SHS2_FTSA"/>
    <property type="match status" value="1"/>
</dbReference>
<organism evidence="9 10">
    <name type="scientific">Weissella cibaria</name>
    <dbReference type="NCBI Taxonomy" id="137591"/>
    <lineage>
        <taxon>Bacteria</taxon>
        <taxon>Bacillati</taxon>
        <taxon>Bacillota</taxon>
        <taxon>Bacilli</taxon>
        <taxon>Lactobacillales</taxon>
        <taxon>Lactobacillaceae</taxon>
        <taxon>Weissella</taxon>
    </lineage>
</organism>
<proteinExistence type="inferred from homology"/>
<sequence>MAVKGGIKMANHGLIVVLDVGTSTIKVLAADVRDQQANIVAVGRSVAHGVKRGIVVDIDATANDIRQAIAQVNEQTDVPVTEVVASLPANNIQIQHVSGMVTVKDSQHISYADVAAAVKQAIKIQLPANREVLELLPTEFIVDDFDGIQDPNDMVGMRLEMKGVAYTAPRNILANLRMAIAKAGLQLRDFVLAPLAYSKTVLAEGQQEFGTILMDMGAGQTTATVVHDNQLKFLTTFPAGSENISRDISAVLEIGLHDADMLKLDAGLALSEMANADNKLVIQKVGAETPEQVSELMVAQIIEARLMQILDKLGEKLNLVGAFDLPGGVVVTGGGAALRGAPEAVKAAYQVQVKSFVPSDIGLRHPGYAGAWAIVHYAAQQTPVQLIVKEALYDLPLTVLGQPTLGRQVMSTPVQPEPRQAMQAVQPQTAEPVDASEYEQTSVENDESPKKQNPIRNFFKEFFD</sequence>
<dbReference type="PIRSF" id="PIRSF003101">
    <property type="entry name" value="FtsA"/>
    <property type="match status" value="1"/>
</dbReference>
<accession>A0A2S1KT01</accession>
<dbReference type="SMART" id="SM00842">
    <property type="entry name" value="FtsA"/>
    <property type="match status" value="1"/>
</dbReference>
<dbReference type="EMBL" id="CP020928">
    <property type="protein sequence ID" value="AWF96110.1"/>
    <property type="molecule type" value="Genomic_DNA"/>
</dbReference>
<keyword evidence="2 5" id="KW-0132">Cell division</keyword>
<dbReference type="GO" id="GO:0009898">
    <property type="term" value="C:cytoplasmic side of plasma membrane"/>
    <property type="evidence" value="ECO:0007669"/>
    <property type="project" value="UniProtKB-UniRule"/>
</dbReference>
<evidence type="ECO:0000313" key="10">
    <source>
        <dbReference type="Proteomes" id="UP000244870"/>
    </source>
</evidence>
<comment type="function">
    <text evidence="5 6">Cell division protein that is involved in the assembly of the Z ring. May serve as a membrane anchor for the Z ring.</text>
</comment>
<comment type="subunit">
    <text evidence="5">Self-interacts. Interacts with FtsZ.</text>
</comment>
<evidence type="ECO:0000256" key="1">
    <source>
        <dbReference type="ARBA" id="ARBA00022475"/>
    </source>
</evidence>
<evidence type="ECO:0000256" key="4">
    <source>
        <dbReference type="ARBA" id="ARBA00023306"/>
    </source>
</evidence>
<dbReference type="InterPro" id="IPR020823">
    <property type="entry name" value="Cell_div_FtsA"/>
</dbReference>
<comment type="similarity">
    <text evidence="5 6">Belongs to the FtsA/MreB family.</text>
</comment>
<evidence type="ECO:0000256" key="3">
    <source>
        <dbReference type="ARBA" id="ARBA00023136"/>
    </source>
</evidence>
<dbReference type="SUPFAM" id="SSF53067">
    <property type="entry name" value="Actin-like ATPase domain"/>
    <property type="match status" value="2"/>
</dbReference>
<dbReference type="GO" id="GO:0043093">
    <property type="term" value="P:FtsZ-dependent cytokinesis"/>
    <property type="evidence" value="ECO:0007669"/>
    <property type="project" value="UniProtKB-UniRule"/>
</dbReference>
<name>A0A2S1KT01_9LACO</name>